<organism evidence="1">
    <name type="scientific">Arundo donax</name>
    <name type="common">Giant reed</name>
    <name type="synonym">Donax arundinaceus</name>
    <dbReference type="NCBI Taxonomy" id="35708"/>
    <lineage>
        <taxon>Eukaryota</taxon>
        <taxon>Viridiplantae</taxon>
        <taxon>Streptophyta</taxon>
        <taxon>Embryophyta</taxon>
        <taxon>Tracheophyta</taxon>
        <taxon>Spermatophyta</taxon>
        <taxon>Magnoliopsida</taxon>
        <taxon>Liliopsida</taxon>
        <taxon>Poales</taxon>
        <taxon>Poaceae</taxon>
        <taxon>PACMAD clade</taxon>
        <taxon>Arundinoideae</taxon>
        <taxon>Arundineae</taxon>
        <taxon>Arundo</taxon>
    </lineage>
</organism>
<sequence length="64" mass="7104">MESLSSSGLLFFHGLQTNLKSRRLGIHSPSFSTNTNWQVDTINKPSQVVNTSTCPMLPGYWSGF</sequence>
<dbReference type="AlphaFoldDB" id="A0A0A9G0L6"/>
<evidence type="ECO:0000313" key="1">
    <source>
        <dbReference type="EMBL" id="JAE14163.1"/>
    </source>
</evidence>
<reference evidence="1" key="2">
    <citation type="journal article" date="2015" name="Data Brief">
        <title>Shoot transcriptome of the giant reed, Arundo donax.</title>
        <authorList>
            <person name="Barrero R.A."/>
            <person name="Guerrero F.D."/>
            <person name="Moolhuijzen P."/>
            <person name="Goolsby J.A."/>
            <person name="Tidwell J."/>
            <person name="Bellgard S.E."/>
            <person name="Bellgard M.I."/>
        </authorList>
    </citation>
    <scope>NUCLEOTIDE SEQUENCE</scope>
    <source>
        <tissue evidence="1">Shoot tissue taken approximately 20 cm above the soil surface</tissue>
    </source>
</reference>
<protein>
    <submittedName>
        <fullName evidence="1">Uncharacterized protein</fullName>
    </submittedName>
</protein>
<proteinExistence type="predicted"/>
<accession>A0A0A9G0L6</accession>
<dbReference type="EMBL" id="GBRH01183733">
    <property type="protein sequence ID" value="JAE14163.1"/>
    <property type="molecule type" value="Transcribed_RNA"/>
</dbReference>
<reference evidence="1" key="1">
    <citation type="submission" date="2014-09" db="EMBL/GenBank/DDBJ databases">
        <authorList>
            <person name="Magalhaes I.L.F."/>
            <person name="Oliveira U."/>
            <person name="Santos F.R."/>
            <person name="Vidigal T.H.D.A."/>
            <person name="Brescovit A.D."/>
            <person name="Santos A.J."/>
        </authorList>
    </citation>
    <scope>NUCLEOTIDE SEQUENCE</scope>
    <source>
        <tissue evidence="1">Shoot tissue taken approximately 20 cm above the soil surface</tissue>
    </source>
</reference>
<name>A0A0A9G0L6_ARUDO</name>